<keyword evidence="2" id="KW-0539">Nucleus</keyword>
<protein>
    <submittedName>
        <fullName evidence="6">WD repeat domain 43</fullName>
    </submittedName>
</protein>
<reference evidence="6" key="2">
    <citation type="submission" date="2025-09" db="UniProtKB">
        <authorList>
            <consortium name="Ensembl"/>
        </authorList>
    </citation>
    <scope>IDENTIFICATION</scope>
</reference>
<dbReference type="Ensembl" id="ENSPMAT00000006747.1">
    <property type="protein sequence ID" value="ENSPMAP00000006717.1"/>
    <property type="gene ID" value="ENSPMAG00000006054.1"/>
</dbReference>
<evidence type="ECO:0000256" key="1">
    <source>
        <dbReference type="ARBA" id="ARBA00004123"/>
    </source>
</evidence>
<dbReference type="InterPro" id="IPR015943">
    <property type="entry name" value="WD40/YVTN_repeat-like_dom_sf"/>
</dbReference>
<dbReference type="InterPro" id="IPR052414">
    <property type="entry name" value="U3_snoRNA-assoc_WDR"/>
</dbReference>
<dbReference type="PANTHER" id="PTHR44267">
    <property type="entry name" value="WD REPEAT-CONTAINING PROTEIN 43"/>
    <property type="match status" value="1"/>
</dbReference>
<comment type="subcellular location">
    <subcellularLocation>
        <location evidence="1">Nucleus</location>
    </subcellularLocation>
</comment>
<feature type="domain" description="Small-subunit processome Utp12" evidence="5">
    <location>
        <begin position="467"/>
        <end position="569"/>
    </location>
</feature>
<keyword evidence="4" id="KW-0853">WD repeat</keyword>
<evidence type="ECO:0000313" key="6">
    <source>
        <dbReference type="Ensembl" id="ENSPMAP00000006717.1"/>
    </source>
</evidence>
<dbReference type="OMA" id="PCTALTW"/>
<evidence type="ECO:0000256" key="4">
    <source>
        <dbReference type="PROSITE-ProRule" id="PRU00221"/>
    </source>
</evidence>
<dbReference type="GO" id="GO:0005730">
    <property type="term" value="C:nucleolus"/>
    <property type="evidence" value="ECO:0007669"/>
    <property type="project" value="TreeGrafter"/>
</dbReference>
<name>S4RND1_PETMA</name>
<dbReference type="GO" id="GO:0000462">
    <property type="term" value="P:maturation of SSU-rRNA from tricistronic rRNA transcript (SSU-rRNA, 5.8S rRNA, LSU-rRNA)"/>
    <property type="evidence" value="ECO:0007669"/>
    <property type="project" value="TreeGrafter"/>
</dbReference>
<dbReference type="PANTHER" id="PTHR44267:SF1">
    <property type="entry name" value="WD REPEAT-CONTAINING PROTEIN 43"/>
    <property type="match status" value="1"/>
</dbReference>
<feature type="repeat" description="WD" evidence="4">
    <location>
        <begin position="110"/>
        <end position="143"/>
    </location>
</feature>
<dbReference type="Gene3D" id="2.130.10.10">
    <property type="entry name" value="YVTN repeat-like/Quinoprotein amine dehydrogenase"/>
    <property type="match status" value="1"/>
</dbReference>
<dbReference type="Pfam" id="PF00400">
    <property type="entry name" value="WD40"/>
    <property type="match status" value="2"/>
</dbReference>
<evidence type="ECO:0000259" key="5">
    <source>
        <dbReference type="Pfam" id="PF04003"/>
    </source>
</evidence>
<evidence type="ECO:0000256" key="3">
    <source>
        <dbReference type="ARBA" id="ARBA00038335"/>
    </source>
</evidence>
<proteinExistence type="inferred from homology"/>
<evidence type="ECO:0000256" key="2">
    <source>
        <dbReference type="ARBA" id="ARBA00023242"/>
    </source>
</evidence>
<dbReference type="SMART" id="SM00320">
    <property type="entry name" value="WD40"/>
    <property type="match status" value="4"/>
</dbReference>
<dbReference type="GeneTree" id="ENSGT00390000004254"/>
<comment type="similarity">
    <text evidence="3">Belongs to the UTP5 family.</text>
</comment>
<dbReference type="STRING" id="7757.ENSPMAP00000006717"/>
<organism evidence="6">
    <name type="scientific">Petromyzon marinus</name>
    <name type="common">Sea lamprey</name>
    <dbReference type="NCBI Taxonomy" id="7757"/>
    <lineage>
        <taxon>Eukaryota</taxon>
        <taxon>Metazoa</taxon>
        <taxon>Chordata</taxon>
        <taxon>Craniata</taxon>
        <taxon>Vertebrata</taxon>
        <taxon>Cyclostomata</taxon>
        <taxon>Hyperoartia</taxon>
        <taxon>Petromyzontiformes</taxon>
        <taxon>Petromyzontidae</taxon>
        <taxon>Petromyzon</taxon>
    </lineage>
</organism>
<dbReference type="AlphaFoldDB" id="S4RND1"/>
<dbReference type="SUPFAM" id="SSF50978">
    <property type="entry name" value="WD40 repeat-like"/>
    <property type="match status" value="1"/>
</dbReference>
<sequence>MAASAVAVCAYSSDPAKCFAVASPDGRVYVWDASSGALRHEYAPSSHLSATCSCLSWGPPRKCKDAPQRKKRRSETTGRLAELDLLAMGTAVGSVLLYSTVKGELHSKLDGGHDGRVNCVQWHPETDSLYSCSDDQHIVEWSVVSAKVKCKWKGDKGGVSSLCLSPDGKRLISAGRAIKLWDLETKKLLRKFTGHATTVSLMMFATTHPPNDIEAFDGITGLYFVTGAAHDRFLNVWQVKDDNKKTPAVALILTDEPTYVDLVRPEKSDEPMKVVVLCNDGKLHIFEYILNGTCKKPLKPRCSLQLVTQGKDETPRPLPVLAAAFCADQCSLMLAYGPSIRPVLERVAIDKSESMVCLVRDEPTSLAIKMETKVTKTKTPLVPGKAKVLAPGVPGHTSTVQAVAVLEKAGRGKKRKGDQGTETATPAELSLEERLSTMQLGKGGRRPGEQPQADGFSVLLTQGLESNDSDILNKVLQTKNEIVIRNTVQQLAIHMIMPLLRVLTKRIQSHPFSAVMAMRWVRAVLTIHASYLAAIPDLVQQMAVLYQLMDSRIRVHQRLAQMSGKLCLMMSQLDVARKANIGSGVQQTAQLVYEEGTFE</sequence>
<dbReference type="InterPro" id="IPR036322">
    <property type="entry name" value="WD40_repeat_dom_sf"/>
</dbReference>
<dbReference type="HOGENOM" id="CLU_020516_1_0_1"/>
<dbReference type="InterPro" id="IPR007148">
    <property type="entry name" value="SSU_processome_Utp12"/>
</dbReference>
<dbReference type="Pfam" id="PF04003">
    <property type="entry name" value="Utp12"/>
    <property type="match status" value="1"/>
</dbReference>
<dbReference type="InterPro" id="IPR001680">
    <property type="entry name" value="WD40_rpt"/>
</dbReference>
<reference evidence="6" key="1">
    <citation type="submission" date="2025-08" db="UniProtKB">
        <authorList>
            <consortium name="Ensembl"/>
        </authorList>
    </citation>
    <scope>IDENTIFICATION</scope>
</reference>
<accession>S4RND1</accession>
<dbReference type="PROSITE" id="PS50082">
    <property type="entry name" value="WD_REPEATS_2"/>
    <property type="match status" value="1"/>
</dbReference>